<comment type="caution">
    <text evidence="2">The sequence shown here is derived from an EMBL/GenBank/DDBJ whole genome shotgun (WGS) entry which is preliminary data.</text>
</comment>
<dbReference type="Gene3D" id="3.90.226.10">
    <property type="entry name" value="2-enoyl-CoA Hydratase, Chain A, domain 1"/>
    <property type="match status" value="1"/>
</dbReference>
<protein>
    <submittedName>
        <fullName evidence="2">Gamma-carboxygeranoyl-CoA hydratase</fullName>
    </submittedName>
</protein>
<dbReference type="InterPro" id="IPR014748">
    <property type="entry name" value="Enoyl-CoA_hydra_C"/>
</dbReference>
<dbReference type="GO" id="GO:0003824">
    <property type="term" value="F:catalytic activity"/>
    <property type="evidence" value="ECO:0007669"/>
    <property type="project" value="UniProtKB-ARBA"/>
</dbReference>
<dbReference type="OrthoDB" id="5290626at2"/>
<evidence type="ECO:0000313" key="3">
    <source>
        <dbReference type="Proteomes" id="UP000238196"/>
    </source>
</evidence>
<dbReference type="AlphaFoldDB" id="A0A2S5KN13"/>
<dbReference type="Gene3D" id="1.10.12.10">
    <property type="entry name" value="Lyase 2-enoyl-coa Hydratase, Chain A, domain 2"/>
    <property type="match status" value="1"/>
</dbReference>
<name>A0A2S5KN13_9PROT</name>
<accession>A0A2S5KN13</accession>
<comment type="similarity">
    <text evidence="1">Belongs to the enoyl-CoA hydratase/isomerase family.</text>
</comment>
<dbReference type="EMBL" id="PRLP01000061">
    <property type="protein sequence ID" value="PPC75919.1"/>
    <property type="molecule type" value="Genomic_DNA"/>
</dbReference>
<dbReference type="GO" id="GO:0008300">
    <property type="term" value="P:isoprenoid catabolic process"/>
    <property type="evidence" value="ECO:0007669"/>
    <property type="project" value="TreeGrafter"/>
</dbReference>
<evidence type="ECO:0000256" key="1">
    <source>
        <dbReference type="ARBA" id="ARBA00005254"/>
    </source>
</evidence>
<proteinExistence type="inferred from homology"/>
<dbReference type="SUPFAM" id="SSF52096">
    <property type="entry name" value="ClpP/crotonase"/>
    <property type="match status" value="1"/>
</dbReference>
<dbReference type="InterPro" id="IPR029045">
    <property type="entry name" value="ClpP/crotonase-like_dom_sf"/>
</dbReference>
<dbReference type="PANTHER" id="PTHR42964">
    <property type="entry name" value="ENOYL-COA HYDRATASE"/>
    <property type="match status" value="1"/>
</dbReference>
<dbReference type="InterPro" id="IPR051683">
    <property type="entry name" value="Enoyl-CoA_Hydratase/Isomerase"/>
</dbReference>
<organism evidence="2 3">
    <name type="scientific">Proteobacteria bacterium 228</name>
    <dbReference type="NCBI Taxonomy" id="2083153"/>
    <lineage>
        <taxon>Bacteria</taxon>
        <taxon>Pseudomonadati</taxon>
        <taxon>Pseudomonadota</taxon>
    </lineage>
</organism>
<dbReference type="CDD" id="cd06558">
    <property type="entry name" value="crotonase-like"/>
    <property type="match status" value="1"/>
</dbReference>
<gene>
    <name evidence="2" type="ORF">C4K68_18105</name>
</gene>
<reference evidence="2 3" key="1">
    <citation type="submission" date="2018-02" db="EMBL/GenBank/DDBJ databases">
        <title>novel marine gammaproteobacteria from coastal saline agro ecosystem.</title>
        <authorList>
            <person name="Krishnan R."/>
            <person name="Ramesh Kumar N."/>
        </authorList>
    </citation>
    <scope>NUCLEOTIDE SEQUENCE [LARGE SCALE GENOMIC DNA]</scope>
    <source>
        <strain evidence="2 3">228</strain>
    </source>
</reference>
<dbReference type="FunFam" id="3.90.226.10:FF:000066">
    <property type="entry name" value="Enoyl-CoA hydratase"/>
    <property type="match status" value="1"/>
</dbReference>
<evidence type="ECO:0000313" key="2">
    <source>
        <dbReference type="EMBL" id="PPC75919.1"/>
    </source>
</evidence>
<dbReference type="PANTHER" id="PTHR42964:SF1">
    <property type="entry name" value="POLYKETIDE BIOSYNTHESIS ENOYL-COA HYDRATASE PKSH-RELATED"/>
    <property type="match status" value="1"/>
</dbReference>
<dbReference type="Proteomes" id="UP000238196">
    <property type="component" value="Unassembled WGS sequence"/>
</dbReference>
<dbReference type="Pfam" id="PF00378">
    <property type="entry name" value="ECH_1"/>
    <property type="match status" value="1"/>
</dbReference>
<dbReference type="InterPro" id="IPR001753">
    <property type="entry name" value="Enoyl-CoA_hydra/iso"/>
</dbReference>
<sequence>MTDTFTQAADTASQALLQHQDDRGVLTLTLNRPDKRNAFDDSLISQLTNALQQADNNAAVRAVVLTSTGEHFSAGADLNWMKRMAAYTHEQNLTDALALAGLMNTLYSLSKPTLALVRGAAYGGAVGLAACCDMVIAADNASFCLSEVRIGLIPATISPFVLRAIGERQARRYFLTAEIITASKAVELGLAHSCVPADQVAAEADALLKALLGNSPAAISAAKHLISSVSGEPIDQALLQDTSQRIADIRVSVEGQEGLSAFLEKRAPAWRQH</sequence>